<keyword evidence="1" id="KW-0573">Peptidoglycan synthesis</keyword>
<accession>A0A1V2GXC6</accession>
<name>A0A1V2GXC6_9PROT</name>
<organism evidence="3 4">
    <name type="scientific">Teichococcus deserti</name>
    <dbReference type="NCBI Taxonomy" id="1817963"/>
    <lineage>
        <taxon>Bacteria</taxon>
        <taxon>Pseudomonadati</taxon>
        <taxon>Pseudomonadota</taxon>
        <taxon>Alphaproteobacteria</taxon>
        <taxon>Acetobacterales</taxon>
        <taxon>Roseomonadaceae</taxon>
        <taxon>Roseomonas</taxon>
    </lineage>
</organism>
<dbReference type="OrthoDB" id="9804204at2"/>
<evidence type="ECO:0000259" key="2">
    <source>
        <dbReference type="PROSITE" id="PS52029"/>
    </source>
</evidence>
<dbReference type="PANTHER" id="PTHR38589:SF1">
    <property type="entry name" value="BLR0621 PROTEIN"/>
    <property type="match status" value="1"/>
</dbReference>
<dbReference type="Pfam" id="PF03734">
    <property type="entry name" value="YkuD"/>
    <property type="match status" value="1"/>
</dbReference>
<dbReference type="Proteomes" id="UP000188879">
    <property type="component" value="Unassembled WGS sequence"/>
</dbReference>
<evidence type="ECO:0000256" key="1">
    <source>
        <dbReference type="PROSITE-ProRule" id="PRU01373"/>
    </source>
</evidence>
<keyword evidence="1" id="KW-0133">Cell shape</keyword>
<feature type="active site" description="Proton donor/acceptor" evidence="1">
    <location>
        <position position="136"/>
    </location>
</feature>
<sequence length="172" mass="18352">MADTLIAAVRPTGRSEGLVTLRGQTWRCALGKGGVSAAKMEGDGATPLGPLPLRRILYRADRGPAPACAVPVEPIARDDGWCDDSSHPAYNTPIRLPHDARHEQLWREDGVYDVIGILGWNDAPVVRGRGSAIFLHVARPGYAPTEGCIALEPQELRALLATGVTGFEVLPA</sequence>
<gene>
    <name evidence="3" type="ORF">BKE38_25970</name>
</gene>
<dbReference type="GO" id="GO:0071555">
    <property type="term" value="P:cell wall organization"/>
    <property type="evidence" value="ECO:0007669"/>
    <property type="project" value="UniProtKB-UniRule"/>
</dbReference>
<dbReference type="AlphaFoldDB" id="A0A1V2GXC6"/>
<dbReference type="PROSITE" id="PS52029">
    <property type="entry name" value="LD_TPASE"/>
    <property type="match status" value="1"/>
</dbReference>
<dbReference type="GO" id="GO:0008360">
    <property type="term" value="P:regulation of cell shape"/>
    <property type="evidence" value="ECO:0007669"/>
    <property type="project" value="UniProtKB-UniRule"/>
</dbReference>
<dbReference type="RefSeq" id="WP_076960170.1">
    <property type="nucleotide sequence ID" value="NZ_MLCO01000334.1"/>
</dbReference>
<comment type="caution">
    <text evidence="3">The sequence shown here is derived from an EMBL/GenBank/DDBJ whole genome shotgun (WGS) entry which is preliminary data.</text>
</comment>
<keyword evidence="4" id="KW-1185">Reference proteome</keyword>
<dbReference type="InterPro" id="IPR005490">
    <property type="entry name" value="LD_TPept_cat_dom"/>
</dbReference>
<proteinExistence type="predicted"/>
<dbReference type="PANTHER" id="PTHR38589">
    <property type="entry name" value="BLR0621 PROTEIN"/>
    <property type="match status" value="1"/>
</dbReference>
<feature type="domain" description="L,D-TPase catalytic" evidence="2">
    <location>
        <begin position="1"/>
        <end position="172"/>
    </location>
</feature>
<keyword evidence="1" id="KW-0961">Cell wall biogenesis/degradation</keyword>
<evidence type="ECO:0000313" key="4">
    <source>
        <dbReference type="Proteomes" id="UP000188879"/>
    </source>
</evidence>
<feature type="active site" description="Nucleophile" evidence="1">
    <location>
        <position position="148"/>
    </location>
</feature>
<dbReference type="GO" id="GO:0009252">
    <property type="term" value="P:peptidoglycan biosynthetic process"/>
    <property type="evidence" value="ECO:0007669"/>
    <property type="project" value="UniProtKB-KW"/>
</dbReference>
<comment type="pathway">
    <text evidence="1">Cell wall biogenesis; peptidoglycan biosynthesis.</text>
</comment>
<dbReference type="GO" id="GO:0016740">
    <property type="term" value="F:transferase activity"/>
    <property type="evidence" value="ECO:0007669"/>
    <property type="project" value="InterPro"/>
</dbReference>
<dbReference type="EMBL" id="MLCO01000334">
    <property type="protein sequence ID" value="ONG45845.1"/>
    <property type="molecule type" value="Genomic_DNA"/>
</dbReference>
<evidence type="ECO:0000313" key="3">
    <source>
        <dbReference type="EMBL" id="ONG45845.1"/>
    </source>
</evidence>
<reference evidence="3 4" key="1">
    <citation type="submission" date="2016-10" db="EMBL/GenBank/DDBJ databases">
        <title>Draft Genome sequence of Roseomonas sp. strain M3.</title>
        <authorList>
            <person name="Subhash Y."/>
            <person name="Lee S."/>
        </authorList>
    </citation>
    <scope>NUCLEOTIDE SEQUENCE [LARGE SCALE GENOMIC DNA]</scope>
    <source>
        <strain evidence="3 4">M3</strain>
    </source>
</reference>
<protein>
    <recommendedName>
        <fullName evidence="2">L,D-TPase catalytic domain-containing protein</fullName>
    </recommendedName>
</protein>